<evidence type="ECO:0000313" key="4">
    <source>
        <dbReference type="Proteomes" id="UP000203902"/>
    </source>
</evidence>
<gene>
    <name evidence="1" type="ORF">C490910_013</name>
    <name evidence="3" type="ORF">CC030809_00012</name>
    <name evidence="2" type="ORF">S420910_013</name>
</gene>
<evidence type="ECO:0000313" key="2">
    <source>
        <dbReference type="EMBL" id="AOV62203.1"/>
    </source>
</evidence>
<reference evidence="3 6" key="2">
    <citation type="submission" date="2020-06" db="EMBL/GenBank/DDBJ databases">
        <authorList>
            <person name="Puxty R.J."/>
            <person name="Weihe C."/>
            <person name="Marston M.F."/>
            <person name="Martiny J.B.H."/>
        </authorList>
    </citation>
    <scope>NUCLEOTIDE SEQUENCE [LARGE SCALE GENOMIC DNA]</scope>
    <source>
        <strain evidence="3">0809CC03</strain>
    </source>
</reference>
<accession>A0A1D8KUB5</accession>
<reference evidence="3 6" key="3">
    <citation type="submission" date="2020-07" db="EMBL/GenBank/DDBJ databases">
        <title>Signatures of coevolution in a cyanophage population.</title>
        <authorList>
            <person name="Abebe J."/>
        </authorList>
    </citation>
    <scope>NUCLEOTIDE SEQUENCE [LARGE SCALE GENOMIC DNA]</scope>
    <source>
        <strain evidence="3">0809CC03</strain>
    </source>
</reference>
<organism evidence="2 5">
    <name type="scientific">Synechococcus phage S-CAM7</name>
    <dbReference type="NCBI Taxonomy" id="1883368"/>
    <lineage>
        <taxon>Viruses</taxon>
        <taxon>Duplodnaviria</taxon>
        <taxon>Heunggongvirae</taxon>
        <taxon>Uroviricota</taxon>
        <taxon>Caudoviricetes</taxon>
        <taxon>Pantevenvirales</taxon>
        <taxon>Kyanoviridae</taxon>
        <taxon>Mazuvirus</taxon>
        <taxon>Mazuvirus scam7</taxon>
    </lineage>
</organism>
<evidence type="ECO:0000313" key="1">
    <source>
        <dbReference type="EMBL" id="AOV61937.1"/>
    </source>
</evidence>
<sequence>MAANWEKRSLHSFGSNFRLDICNPQTTTSGNQIYELYAVTDEEEDVSLIGLGEDGKFHLYNDKTIEIVGGQKASSNGIDILIQGKNGDVCINADRNGRIRIRGKDIVLQADEDVDIVAGRNINLKSGSGRVLISGNTLEKTGLKGNLLDPSAQWAFRVFEGTGLPAGSFAQLASPFSGISNLAGDLIKNPNLFSGFVQGAVSNAIASASSFV</sequence>
<evidence type="ECO:0000313" key="6">
    <source>
        <dbReference type="Proteomes" id="UP000510897"/>
    </source>
</evidence>
<dbReference type="EMBL" id="KU686212">
    <property type="protein sequence ID" value="AOV61937.1"/>
    <property type="molecule type" value="Genomic_DNA"/>
</dbReference>
<protein>
    <submittedName>
        <fullName evidence="2">Uncharacterized protein</fullName>
    </submittedName>
</protein>
<reference evidence="4 5" key="1">
    <citation type="journal article" date="2016" name="Virology">
        <title>The genomic content and context of auxiliary metabolic genes in marine cyanomyoviruses.</title>
        <authorList>
            <person name="Crummett L.T."/>
            <person name="Puxty R.J."/>
            <person name="Weihe C."/>
            <person name="Marston M.F."/>
            <person name="Martiny J.B."/>
        </authorList>
    </citation>
    <scope>NUCLEOTIDE SEQUENCE [LARGE SCALE GENOMIC DNA]</scope>
    <source>
        <strain evidence="1">0910CC49</strain>
        <strain evidence="2">0910SB42</strain>
    </source>
</reference>
<dbReference type="Proteomes" id="UP000510897">
    <property type="component" value="Segment"/>
</dbReference>
<dbReference type="Proteomes" id="UP000203902">
    <property type="component" value="Segment"/>
</dbReference>
<proteinExistence type="predicted"/>
<evidence type="ECO:0000313" key="5">
    <source>
        <dbReference type="Proteomes" id="UP000226384"/>
    </source>
</evidence>
<dbReference type="Proteomes" id="UP000226384">
    <property type="component" value="Segment"/>
</dbReference>
<keyword evidence="4" id="KW-1185">Reference proteome</keyword>
<evidence type="ECO:0000313" key="3">
    <source>
        <dbReference type="EMBL" id="QLF86068.1"/>
    </source>
</evidence>
<dbReference type="KEGG" id="vg:30308067"/>
<dbReference type="GeneID" id="30308067"/>
<dbReference type="EMBL" id="KU686213">
    <property type="protein sequence ID" value="AOV62203.1"/>
    <property type="molecule type" value="Genomic_DNA"/>
</dbReference>
<dbReference type="EMBL" id="MT586120">
    <property type="protein sequence ID" value="QLF86068.1"/>
    <property type="molecule type" value="Genomic_DNA"/>
</dbReference>
<dbReference type="RefSeq" id="YP_009322946.1">
    <property type="nucleotide sequence ID" value="NC_031927.1"/>
</dbReference>
<dbReference type="OrthoDB" id="25360at10239"/>
<name>A0A1D8KUB5_9CAUD</name>